<evidence type="ECO:0000256" key="7">
    <source>
        <dbReference type="ARBA" id="ARBA00023033"/>
    </source>
</evidence>
<dbReference type="Proteomes" id="UP001232148">
    <property type="component" value="Unassembled WGS sequence"/>
</dbReference>
<dbReference type="GO" id="GO:0005506">
    <property type="term" value="F:iron ion binding"/>
    <property type="evidence" value="ECO:0007669"/>
    <property type="project" value="InterPro"/>
</dbReference>
<dbReference type="GO" id="GO:0020037">
    <property type="term" value="F:heme binding"/>
    <property type="evidence" value="ECO:0007669"/>
    <property type="project" value="InterPro"/>
</dbReference>
<comment type="caution">
    <text evidence="10">The sequence shown here is derived from an EMBL/GenBank/DDBJ whole genome shotgun (WGS) entry which is preliminary data.</text>
</comment>
<dbReference type="PANTHER" id="PTHR24305">
    <property type="entry name" value="CYTOCHROME P450"/>
    <property type="match status" value="1"/>
</dbReference>
<dbReference type="SUPFAM" id="SSF48264">
    <property type="entry name" value="Cytochrome P450"/>
    <property type="match status" value="1"/>
</dbReference>
<organism evidence="10 11">
    <name type="scientific">Colletotrichum zoysiae</name>
    <dbReference type="NCBI Taxonomy" id="1216348"/>
    <lineage>
        <taxon>Eukaryota</taxon>
        <taxon>Fungi</taxon>
        <taxon>Dikarya</taxon>
        <taxon>Ascomycota</taxon>
        <taxon>Pezizomycotina</taxon>
        <taxon>Sordariomycetes</taxon>
        <taxon>Hypocreomycetidae</taxon>
        <taxon>Glomerellales</taxon>
        <taxon>Glomerellaceae</taxon>
        <taxon>Colletotrichum</taxon>
        <taxon>Colletotrichum graminicola species complex</taxon>
    </lineage>
</organism>
<evidence type="ECO:0000256" key="6">
    <source>
        <dbReference type="ARBA" id="ARBA00023004"/>
    </source>
</evidence>
<evidence type="ECO:0000256" key="8">
    <source>
        <dbReference type="PIRSR" id="PIRSR602401-1"/>
    </source>
</evidence>
<feature type="binding site" description="axial binding residue" evidence="8">
    <location>
        <position position="434"/>
    </location>
    <ligand>
        <name>heme</name>
        <dbReference type="ChEBI" id="CHEBI:30413"/>
    </ligand>
    <ligandPart>
        <name>Fe</name>
        <dbReference type="ChEBI" id="CHEBI:18248"/>
    </ligandPart>
</feature>
<dbReference type="InterPro" id="IPR050121">
    <property type="entry name" value="Cytochrome_P450_monoxygenase"/>
</dbReference>
<keyword evidence="6 8" id="KW-0408">Iron</keyword>
<dbReference type="PANTHER" id="PTHR24305:SF230">
    <property type="entry name" value="P450, PUTATIVE (EUROFUNG)-RELATED"/>
    <property type="match status" value="1"/>
</dbReference>
<protein>
    <submittedName>
        <fullName evidence="10">Cytochrome P450</fullName>
    </submittedName>
</protein>
<evidence type="ECO:0000256" key="9">
    <source>
        <dbReference type="RuleBase" id="RU000461"/>
    </source>
</evidence>
<dbReference type="InterPro" id="IPR001128">
    <property type="entry name" value="Cyt_P450"/>
</dbReference>
<evidence type="ECO:0000256" key="2">
    <source>
        <dbReference type="ARBA" id="ARBA00010617"/>
    </source>
</evidence>
<name>A0AAD9HS31_9PEZI</name>
<evidence type="ECO:0000313" key="11">
    <source>
        <dbReference type="Proteomes" id="UP001232148"/>
    </source>
</evidence>
<comment type="similarity">
    <text evidence="2 9">Belongs to the cytochrome P450 family.</text>
</comment>
<reference evidence="10" key="1">
    <citation type="submission" date="2021-06" db="EMBL/GenBank/DDBJ databases">
        <title>Comparative genomics, transcriptomics and evolutionary studies reveal genomic signatures of adaptation to plant cell wall in hemibiotrophic fungi.</title>
        <authorList>
            <consortium name="DOE Joint Genome Institute"/>
            <person name="Baroncelli R."/>
            <person name="Diaz J.F."/>
            <person name="Benocci T."/>
            <person name="Peng M."/>
            <person name="Battaglia E."/>
            <person name="Haridas S."/>
            <person name="Andreopoulos W."/>
            <person name="Labutti K."/>
            <person name="Pangilinan J."/>
            <person name="Floch G.L."/>
            <person name="Makela M.R."/>
            <person name="Henrissat B."/>
            <person name="Grigoriev I.V."/>
            <person name="Crouch J.A."/>
            <person name="De Vries R.P."/>
            <person name="Sukno S.A."/>
            <person name="Thon M.R."/>
        </authorList>
    </citation>
    <scope>NUCLEOTIDE SEQUENCE</scope>
    <source>
        <strain evidence="10">MAFF235873</strain>
    </source>
</reference>
<dbReference type="GO" id="GO:0004497">
    <property type="term" value="F:monooxygenase activity"/>
    <property type="evidence" value="ECO:0007669"/>
    <property type="project" value="UniProtKB-KW"/>
</dbReference>
<sequence length="491" mass="55955">MLSNIPLTVLLPVSFLVLGILRLVSSIVYNIYFHPLCSYPGPKLYAATRLAHSRTVLSGKAHKIITELHKQYGPVVRLGPNTIGWADPRAFKDLVGHRKGKVENYRDPVKATSKPNGIIYASTENHARIRQVLSPGFSTQSMLEQQPLVQKHIDLLIQRLYENCKDGALDMVAWYNFTGFDIIGDLAFGEPFGCLEKSDYHFWVSSFFDNLHAIVIGHELKRFWVTRQLTTWLVPAKLKKKAQIFKQLSLDKVHRRMASGESRPDFIQTMTMKEGAMSMSKSEIEETADTLIIGGAETTATVLSGATFFLTTHPDAMAKLVEEVRSSFRSEQEIDLLSVQKLPYMLAVINETMRLYPVLPTGINRTIKPGGDYICERYVPEGTEVILSQWPFQHSDEYFAQPDAFIPERFLDDPRFVNDNKSALMPFGIGPRNCIARNLAMCQLRLILARVLWNFDLQIEDESRSWMEIQKLYTLWKKGHLNVRLTPRNTC</sequence>
<dbReference type="Pfam" id="PF00067">
    <property type="entry name" value="p450"/>
    <property type="match status" value="1"/>
</dbReference>
<keyword evidence="4 8" id="KW-0479">Metal-binding</keyword>
<dbReference type="EMBL" id="MU842822">
    <property type="protein sequence ID" value="KAK2033467.1"/>
    <property type="molecule type" value="Genomic_DNA"/>
</dbReference>
<gene>
    <name evidence="10" type="ORF">LX32DRAFT_581168</name>
</gene>
<comment type="cofactor">
    <cofactor evidence="1 8">
        <name>heme</name>
        <dbReference type="ChEBI" id="CHEBI:30413"/>
    </cofactor>
</comment>
<keyword evidence="3 8" id="KW-0349">Heme</keyword>
<dbReference type="InterPro" id="IPR036396">
    <property type="entry name" value="Cyt_P450_sf"/>
</dbReference>
<dbReference type="AlphaFoldDB" id="A0AAD9HS31"/>
<dbReference type="InterPro" id="IPR017972">
    <property type="entry name" value="Cyt_P450_CS"/>
</dbReference>
<evidence type="ECO:0000256" key="1">
    <source>
        <dbReference type="ARBA" id="ARBA00001971"/>
    </source>
</evidence>
<evidence type="ECO:0000256" key="4">
    <source>
        <dbReference type="ARBA" id="ARBA00022723"/>
    </source>
</evidence>
<keyword evidence="5 9" id="KW-0560">Oxidoreductase</keyword>
<dbReference type="PRINTS" id="PR00385">
    <property type="entry name" value="P450"/>
</dbReference>
<proteinExistence type="inferred from homology"/>
<dbReference type="GO" id="GO:0016705">
    <property type="term" value="F:oxidoreductase activity, acting on paired donors, with incorporation or reduction of molecular oxygen"/>
    <property type="evidence" value="ECO:0007669"/>
    <property type="project" value="InterPro"/>
</dbReference>
<dbReference type="InterPro" id="IPR002401">
    <property type="entry name" value="Cyt_P450_E_grp-I"/>
</dbReference>
<dbReference type="PROSITE" id="PS00086">
    <property type="entry name" value="CYTOCHROME_P450"/>
    <property type="match status" value="1"/>
</dbReference>
<accession>A0AAD9HS31</accession>
<evidence type="ECO:0000313" key="10">
    <source>
        <dbReference type="EMBL" id="KAK2033467.1"/>
    </source>
</evidence>
<keyword evidence="11" id="KW-1185">Reference proteome</keyword>
<dbReference type="CDD" id="cd11058">
    <property type="entry name" value="CYP60B-like"/>
    <property type="match status" value="1"/>
</dbReference>
<keyword evidence="7 9" id="KW-0503">Monooxygenase</keyword>
<evidence type="ECO:0000256" key="5">
    <source>
        <dbReference type="ARBA" id="ARBA00023002"/>
    </source>
</evidence>
<dbReference type="Gene3D" id="1.10.630.10">
    <property type="entry name" value="Cytochrome P450"/>
    <property type="match status" value="1"/>
</dbReference>
<evidence type="ECO:0000256" key="3">
    <source>
        <dbReference type="ARBA" id="ARBA00022617"/>
    </source>
</evidence>
<dbReference type="PRINTS" id="PR00463">
    <property type="entry name" value="EP450I"/>
</dbReference>